<dbReference type="Pfam" id="PF13377">
    <property type="entry name" value="Peripla_BP_3"/>
    <property type="match status" value="1"/>
</dbReference>
<reference evidence="5" key="3">
    <citation type="submission" date="2020-09" db="EMBL/GenBank/DDBJ databases">
        <authorList>
            <person name="Sun Q."/>
            <person name="Zhou Y."/>
        </authorList>
    </citation>
    <scope>NUCLEOTIDE SEQUENCE</scope>
    <source>
        <strain evidence="5">CGMCC 1.14984</strain>
    </source>
</reference>
<evidence type="ECO:0000313" key="5">
    <source>
        <dbReference type="EMBL" id="GGH93761.1"/>
    </source>
</evidence>
<dbReference type="EMBL" id="VCJR02000001">
    <property type="protein sequence ID" value="NHK26902.1"/>
    <property type="molecule type" value="Genomic_DNA"/>
</dbReference>
<comment type="caution">
    <text evidence="5">The sequence shown here is derived from an EMBL/GenBank/DDBJ whole genome shotgun (WGS) entry which is preliminary data.</text>
</comment>
<dbReference type="SUPFAM" id="SSF53822">
    <property type="entry name" value="Periplasmic binding protein-like I"/>
    <property type="match status" value="1"/>
</dbReference>
<evidence type="ECO:0000256" key="2">
    <source>
        <dbReference type="ARBA" id="ARBA00023125"/>
    </source>
</evidence>
<dbReference type="Gene3D" id="3.40.50.2300">
    <property type="match status" value="2"/>
</dbReference>
<evidence type="ECO:0000256" key="1">
    <source>
        <dbReference type="ARBA" id="ARBA00023015"/>
    </source>
</evidence>
<dbReference type="Gene3D" id="1.10.260.40">
    <property type="entry name" value="lambda repressor-like DNA-binding domains"/>
    <property type="match status" value="1"/>
</dbReference>
<keyword evidence="3" id="KW-0804">Transcription</keyword>
<dbReference type="RefSeq" id="WP_155137244.1">
    <property type="nucleotide sequence ID" value="NZ_BMGZ01000001.1"/>
</dbReference>
<evidence type="ECO:0000313" key="8">
    <source>
        <dbReference type="Proteomes" id="UP000818603"/>
    </source>
</evidence>
<dbReference type="InterPro" id="IPR000843">
    <property type="entry name" value="HTH_LacI"/>
</dbReference>
<dbReference type="AlphaFoldDB" id="A0A8J3A5T7"/>
<dbReference type="InterPro" id="IPR046335">
    <property type="entry name" value="LacI/GalR-like_sensor"/>
</dbReference>
<dbReference type="PROSITE" id="PS50932">
    <property type="entry name" value="HTH_LACI_2"/>
    <property type="match status" value="1"/>
</dbReference>
<dbReference type="Proteomes" id="UP000818603">
    <property type="component" value="Unassembled WGS sequence"/>
</dbReference>
<accession>A0A8J3A5T7</accession>
<proteinExistence type="predicted"/>
<evidence type="ECO:0000256" key="3">
    <source>
        <dbReference type="ARBA" id="ARBA00023163"/>
    </source>
</evidence>
<dbReference type="SUPFAM" id="SSF47413">
    <property type="entry name" value="lambda repressor-like DNA-binding domains"/>
    <property type="match status" value="1"/>
</dbReference>
<keyword evidence="1" id="KW-0805">Transcription regulation</keyword>
<keyword evidence="2" id="KW-0238">DNA-binding</keyword>
<protein>
    <submittedName>
        <fullName evidence="5">LacI family transcriptional regulator</fullName>
    </submittedName>
</protein>
<dbReference type="PANTHER" id="PTHR30146:SF153">
    <property type="entry name" value="LACTOSE OPERON REPRESSOR"/>
    <property type="match status" value="1"/>
</dbReference>
<dbReference type="InterPro" id="IPR010982">
    <property type="entry name" value="Lambda_DNA-bd_dom_sf"/>
</dbReference>
<evidence type="ECO:0000313" key="6">
    <source>
        <dbReference type="EMBL" id="NHK26902.1"/>
    </source>
</evidence>
<reference evidence="5" key="1">
    <citation type="journal article" date="2014" name="Int. J. Syst. Evol. Microbiol.">
        <title>Complete genome sequence of Corynebacterium casei LMG S-19264T (=DSM 44701T), isolated from a smear-ripened cheese.</title>
        <authorList>
            <consortium name="US DOE Joint Genome Institute (JGI-PGF)"/>
            <person name="Walter F."/>
            <person name="Albersmeier A."/>
            <person name="Kalinowski J."/>
            <person name="Ruckert C."/>
        </authorList>
    </citation>
    <scope>NUCLEOTIDE SEQUENCE</scope>
    <source>
        <strain evidence="5">CGMCC 1.14984</strain>
    </source>
</reference>
<gene>
    <name evidence="6" type="ORF">FF098_003140</name>
    <name evidence="5" type="ORF">GCM10011355_06360</name>
</gene>
<dbReference type="CDD" id="cd01392">
    <property type="entry name" value="HTH_LacI"/>
    <property type="match status" value="1"/>
</dbReference>
<dbReference type="PANTHER" id="PTHR30146">
    <property type="entry name" value="LACI-RELATED TRANSCRIPTIONAL REPRESSOR"/>
    <property type="match status" value="1"/>
</dbReference>
<feature type="domain" description="HTH lacI-type" evidence="4">
    <location>
        <begin position="8"/>
        <end position="62"/>
    </location>
</feature>
<evidence type="ECO:0000313" key="7">
    <source>
        <dbReference type="Proteomes" id="UP000621856"/>
    </source>
</evidence>
<keyword evidence="8" id="KW-1185">Reference proteome</keyword>
<dbReference type="CDD" id="cd01545">
    <property type="entry name" value="PBP1_SalR"/>
    <property type="match status" value="1"/>
</dbReference>
<dbReference type="GO" id="GO:0003700">
    <property type="term" value="F:DNA-binding transcription factor activity"/>
    <property type="evidence" value="ECO:0007669"/>
    <property type="project" value="TreeGrafter"/>
</dbReference>
<dbReference type="InterPro" id="IPR028082">
    <property type="entry name" value="Peripla_BP_I"/>
</dbReference>
<organism evidence="5 7">
    <name type="scientific">Aquisalinus luteolus</name>
    <dbReference type="NCBI Taxonomy" id="1566827"/>
    <lineage>
        <taxon>Bacteria</taxon>
        <taxon>Pseudomonadati</taxon>
        <taxon>Pseudomonadota</taxon>
        <taxon>Alphaproteobacteria</taxon>
        <taxon>Parvularculales</taxon>
        <taxon>Parvularculaceae</taxon>
        <taxon>Aquisalinus</taxon>
    </lineage>
</organism>
<sequence>MPATGQRVTIQTVADQAGVSKKTVSRVLNREKGVNPVTEEKVMEAVKALGFKPNIAARSLAGSRSYNIALAYDDPSSEYMAGIQGGVLEICRLYGYHLMLEPLDKADLVSAGDGEDREAERGGGLFGMRHLDGVILMPPLSDNEQLVDALVASGQPVVLISSGLERENVLHVRIDEMRAAREMTRHLIELGHRRIAFIVGRKHHGAALRRHKGFLAEMEAHGLEVPSDLIAHGDFTFASGMAATEMLLASPDRPTAIFAGNDHMAAGVMASLYQHGLKVPGDISVAGFDGAQIAEMVWPPLTTVNQPLDALGRAAGERLITRIQRGAGEAGGAQTLLSRLIVGGTTAAPH</sequence>
<name>A0A8J3A5T7_9PROT</name>
<dbReference type="SMART" id="SM00354">
    <property type="entry name" value="HTH_LACI"/>
    <property type="match status" value="1"/>
</dbReference>
<evidence type="ECO:0000259" key="4">
    <source>
        <dbReference type="PROSITE" id="PS50932"/>
    </source>
</evidence>
<dbReference type="EMBL" id="BMGZ01000001">
    <property type="protein sequence ID" value="GGH93761.1"/>
    <property type="molecule type" value="Genomic_DNA"/>
</dbReference>
<dbReference type="GO" id="GO:0000976">
    <property type="term" value="F:transcription cis-regulatory region binding"/>
    <property type="evidence" value="ECO:0007669"/>
    <property type="project" value="TreeGrafter"/>
</dbReference>
<dbReference type="Pfam" id="PF00356">
    <property type="entry name" value="LacI"/>
    <property type="match status" value="1"/>
</dbReference>
<reference evidence="6 8" key="2">
    <citation type="submission" date="2020-02" db="EMBL/GenBank/DDBJ databases">
        <title>Genome sequence of Parvularcula flava strain NH6-79.</title>
        <authorList>
            <person name="Abdul Karim M.H."/>
            <person name="Lam M.Q."/>
            <person name="Chen S.J."/>
            <person name="Yahya A."/>
            <person name="Shahir S."/>
            <person name="Shamsir M.S."/>
            <person name="Chong C.S."/>
        </authorList>
    </citation>
    <scope>NUCLEOTIDE SEQUENCE [LARGE SCALE GENOMIC DNA]</scope>
    <source>
        <strain evidence="6 8">NH6-79</strain>
    </source>
</reference>
<dbReference type="Proteomes" id="UP000621856">
    <property type="component" value="Unassembled WGS sequence"/>
</dbReference>